<evidence type="ECO:0000256" key="5">
    <source>
        <dbReference type="ARBA" id="ARBA00022553"/>
    </source>
</evidence>
<feature type="region of interest" description="Disordered" evidence="16">
    <location>
        <begin position="645"/>
        <end position="705"/>
    </location>
</feature>
<evidence type="ECO:0000256" key="12">
    <source>
        <dbReference type="ARBA" id="ARBA00023125"/>
    </source>
</evidence>
<dbReference type="GO" id="GO:0005634">
    <property type="term" value="C:nucleus"/>
    <property type="evidence" value="ECO:0007669"/>
    <property type="project" value="UniProtKB-SubCell"/>
</dbReference>
<protein>
    <recommendedName>
        <fullName evidence="17">C2H2-type domain-containing protein</fullName>
    </recommendedName>
</protein>
<feature type="domain" description="C2H2-type" evidence="17">
    <location>
        <begin position="555"/>
        <end position="578"/>
    </location>
</feature>
<keyword evidence="9" id="KW-0862">Zinc</keyword>
<dbReference type="GO" id="GO:0008270">
    <property type="term" value="F:zinc ion binding"/>
    <property type="evidence" value="ECO:0007669"/>
    <property type="project" value="UniProtKB-KW"/>
</dbReference>
<proteinExistence type="inferred from homology"/>
<dbReference type="InterPro" id="IPR045914">
    <property type="entry name" value="Zn532-like"/>
</dbReference>
<feature type="domain" description="C2H2-type" evidence="17">
    <location>
        <begin position="420"/>
        <end position="448"/>
    </location>
</feature>
<evidence type="ECO:0000313" key="19">
    <source>
        <dbReference type="Proteomes" id="UP001148018"/>
    </source>
</evidence>
<feature type="domain" description="C2H2-type" evidence="17">
    <location>
        <begin position="815"/>
        <end position="837"/>
    </location>
</feature>
<evidence type="ECO:0000256" key="8">
    <source>
        <dbReference type="ARBA" id="ARBA00022771"/>
    </source>
</evidence>
<feature type="non-terminal residue" evidence="18">
    <location>
        <position position="1"/>
    </location>
</feature>
<feature type="domain" description="C2H2-type" evidence="17">
    <location>
        <begin position="748"/>
        <end position="776"/>
    </location>
</feature>
<evidence type="ECO:0000256" key="4">
    <source>
        <dbReference type="ARBA" id="ARBA00022499"/>
    </source>
</evidence>
<evidence type="ECO:0000313" key="18">
    <source>
        <dbReference type="EMBL" id="KAJ3605794.1"/>
    </source>
</evidence>
<dbReference type="InterPro" id="IPR036236">
    <property type="entry name" value="Znf_C2H2_sf"/>
</dbReference>
<evidence type="ECO:0000256" key="11">
    <source>
        <dbReference type="ARBA" id="ARBA00023015"/>
    </source>
</evidence>
<comment type="function">
    <text evidence="1">May be involved in transcriptional regulation.</text>
</comment>
<evidence type="ECO:0000259" key="17">
    <source>
        <dbReference type="PROSITE" id="PS50157"/>
    </source>
</evidence>
<feature type="region of interest" description="Disordered" evidence="16">
    <location>
        <begin position="257"/>
        <end position="277"/>
    </location>
</feature>
<evidence type="ECO:0000256" key="2">
    <source>
        <dbReference type="ARBA" id="ARBA00004123"/>
    </source>
</evidence>
<dbReference type="SMART" id="SM00355">
    <property type="entry name" value="ZnF_C2H2"/>
    <property type="match status" value="15"/>
</dbReference>
<dbReference type="PROSITE" id="PS00028">
    <property type="entry name" value="ZINC_FINGER_C2H2_1"/>
    <property type="match status" value="8"/>
</dbReference>
<dbReference type="InterPro" id="IPR013087">
    <property type="entry name" value="Znf_C2H2_type"/>
</dbReference>
<organism evidence="18 19">
    <name type="scientific">Muraenolepis orangiensis</name>
    <name type="common">Patagonian moray cod</name>
    <dbReference type="NCBI Taxonomy" id="630683"/>
    <lineage>
        <taxon>Eukaryota</taxon>
        <taxon>Metazoa</taxon>
        <taxon>Chordata</taxon>
        <taxon>Craniata</taxon>
        <taxon>Vertebrata</taxon>
        <taxon>Euteleostomi</taxon>
        <taxon>Actinopterygii</taxon>
        <taxon>Neopterygii</taxon>
        <taxon>Teleostei</taxon>
        <taxon>Neoteleostei</taxon>
        <taxon>Acanthomorphata</taxon>
        <taxon>Zeiogadaria</taxon>
        <taxon>Gadariae</taxon>
        <taxon>Gadiformes</taxon>
        <taxon>Muraenolepidoidei</taxon>
        <taxon>Muraenolepididae</taxon>
        <taxon>Muraenolepis</taxon>
    </lineage>
</organism>
<dbReference type="AlphaFoldDB" id="A0A9Q0EED8"/>
<keyword evidence="11" id="KW-0805">Transcription regulation</keyword>
<keyword evidence="12" id="KW-0238">DNA-binding</keyword>
<evidence type="ECO:0000256" key="13">
    <source>
        <dbReference type="ARBA" id="ARBA00023163"/>
    </source>
</evidence>
<dbReference type="InterPro" id="IPR057356">
    <property type="entry name" value="Znf-C2H2_ZNF592"/>
</dbReference>
<evidence type="ECO:0000256" key="7">
    <source>
        <dbReference type="ARBA" id="ARBA00022737"/>
    </source>
</evidence>
<feature type="region of interest" description="Disordered" evidence="16">
    <location>
        <begin position="782"/>
        <end position="814"/>
    </location>
</feature>
<dbReference type="Pfam" id="PF25412">
    <property type="entry name" value="zf-C2H2_ZNF592"/>
    <property type="match status" value="1"/>
</dbReference>
<feature type="domain" description="C2H2-type" evidence="17">
    <location>
        <begin position="486"/>
        <end position="514"/>
    </location>
</feature>
<dbReference type="FunFam" id="3.30.160.60:FF:000446">
    <property type="entry name" value="Zinc finger protein"/>
    <property type="match status" value="1"/>
</dbReference>
<evidence type="ECO:0000256" key="3">
    <source>
        <dbReference type="ARBA" id="ARBA00006991"/>
    </source>
</evidence>
<evidence type="ECO:0000256" key="10">
    <source>
        <dbReference type="ARBA" id="ARBA00022843"/>
    </source>
</evidence>
<evidence type="ECO:0000256" key="15">
    <source>
        <dbReference type="PROSITE-ProRule" id="PRU00042"/>
    </source>
</evidence>
<dbReference type="OrthoDB" id="8856548at2759"/>
<keyword evidence="4" id="KW-1017">Isopeptide bond</keyword>
<evidence type="ECO:0000256" key="14">
    <source>
        <dbReference type="ARBA" id="ARBA00023242"/>
    </source>
</evidence>
<reference evidence="18" key="1">
    <citation type="submission" date="2022-07" db="EMBL/GenBank/DDBJ databases">
        <title>Chromosome-level genome of Muraenolepis orangiensis.</title>
        <authorList>
            <person name="Kim J."/>
        </authorList>
    </citation>
    <scope>NUCLEOTIDE SEQUENCE</scope>
    <source>
        <strain evidence="18">KU_S4_2022</strain>
        <tissue evidence="18">Muscle</tissue>
    </source>
</reference>
<gene>
    <name evidence="18" type="ORF">NHX12_027838</name>
</gene>
<dbReference type="PROSITE" id="PS50157">
    <property type="entry name" value="ZINC_FINGER_C2H2_2"/>
    <property type="match status" value="10"/>
</dbReference>
<dbReference type="GO" id="GO:0003677">
    <property type="term" value="F:DNA binding"/>
    <property type="evidence" value="ECO:0007669"/>
    <property type="project" value="UniProtKB-KW"/>
</dbReference>
<feature type="compositionally biased region" description="Low complexity" evidence="16">
    <location>
        <begin position="787"/>
        <end position="797"/>
    </location>
</feature>
<keyword evidence="13" id="KW-0804">Transcription</keyword>
<keyword evidence="10" id="KW-0832">Ubl conjugation</keyword>
<dbReference type="SUPFAM" id="SSF57667">
    <property type="entry name" value="beta-beta-alpha zinc fingers"/>
    <property type="match status" value="5"/>
</dbReference>
<comment type="caution">
    <text evidence="18">The sequence shown here is derived from an EMBL/GenBank/DDBJ whole genome shotgun (WGS) entry which is preliminary data.</text>
</comment>
<dbReference type="FunFam" id="3.30.160.60:FF:000797">
    <property type="entry name" value="zinc finger protein 592 isoform X1"/>
    <property type="match status" value="1"/>
</dbReference>
<keyword evidence="6" id="KW-0479">Metal-binding</keyword>
<keyword evidence="19" id="KW-1185">Reference proteome</keyword>
<dbReference type="PANTHER" id="PTHR47222:SF3">
    <property type="entry name" value="ZINC FINGER PROTEIN 532"/>
    <property type="match status" value="1"/>
</dbReference>
<dbReference type="Pfam" id="PF00096">
    <property type="entry name" value="zf-C2H2"/>
    <property type="match status" value="2"/>
</dbReference>
<keyword evidence="5" id="KW-0597">Phosphoprotein</keyword>
<evidence type="ECO:0000256" key="9">
    <source>
        <dbReference type="ARBA" id="ARBA00022833"/>
    </source>
</evidence>
<feature type="domain" description="C2H2-type" evidence="17">
    <location>
        <begin position="455"/>
        <end position="482"/>
    </location>
</feature>
<comment type="subcellular location">
    <subcellularLocation>
        <location evidence="2">Nucleus</location>
    </subcellularLocation>
</comment>
<comment type="similarity">
    <text evidence="3">Belongs to the krueppel C2H2-type zinc-finger protein family.</text>
</comment>
<evidence type="ECO:0000256" key="1">
    <source>
        <dbReference type="ARBA" id="ARBA00003767"/>
    </source>
</evidence>
<feature type="domain" description="C2H2-type" evidence="17">
    <location>
        <begin position="392"/>
        <end position="415"/>
    </location>
</feature>
<feature type="domain" description="C2H2-type" evidence="17">
    <location>
        <begin position="585"/>
        <end position="613"/>
    </location>
</feature>
<feature type="domain" description="C2H2-type" evidence="17">
    <location>
        <begin position="333"/>
        <end position="360"/>
    </location>
</feature>
<keyword evidence="7" id="KW-0677">Repeat</keyword>
<keyword evidence="14" id="KW-0539">Nucleus</keyword>
<dbReference type="Gene3D" id="3.30.160.60">
    <property type="entry name" value="Classic Zinc Finger"/>
    <property type="match status" value="7"/>
</dbReference>
<sequence length="852" mass="93274">FSPISSAEEFDDDDKIEVDEPTVMNCSTAPVIPKVRIKTIKTSSGQIKRTVTRVLPVIDAEGKSGEGSNNLAVMVSSVRSSTTPNTVSPSLRKTSLPNTVASSAICKAANGTQQQTIMVPASSLANAKLVPKTVHLTNLNLLPKAISNTTSCISIPSRGYKCQECGDSFALDKSLSQHLERRSVRIEVTCNHCSKNLVFYNKCSLLSHAREHKDKGVVMQCSHLILKPIPTDQMITTSAPANPRVTSSSTVLIAQTQNSTPATTQEKTTAGGAQTSVISAPNDAPLMAAMPLEDEGTKHCRQSLKCIECNETFQDESSLVLHYQHAVEFNAQKTCSICQMLLPNQCSFVSHQRIHQHKSPYICPECGTSCRSVHFQSHVTKNCLHYTRRVGYRCVHCNVIFGDVASLKSHIQNTHCEVFYKCPSCPMAFKSAQAMHSHGYTQHPGAKIGEPKLIHKCSMCDTVFTQPSLLSAHFDQHVANHKVSVFKCPDCSMLYAQKQLMLDHIKVIHGTLKTVEGPPNLGINLPLNSKKPGPLSLKTTNSNCNPGDRQGPQGYTCSVCDGVFTTREVFVSHVRRDHGKILKKHPCKQCDKSFSSTHSLCRHNRLKHKGLRKIYTCPHCPPLSQPFTKRVLLDQHIQLLHDIKEPESKSLDPDDVESQPNKNAGSKRKPEEGEEDDDDKGSPGLHRRGPNGQPPPPPPLKKPKVTNAIPCVRKGHKCAVCGFAGAEDAGAFRLHITQHSKSGGSSSHQCQECGLCYTSHRSLSRHLFIVHRLKDHHNLARRGRTDATSASAPAAAAEDQSGVADENAEGQPSGTRCKVCGKVFETEGHLKTHMRTHGMAYIKAKRLSAVEK</sequence>
<evidence type="ECO:0000256" key="16">
    <source>
        <dbReference type="SAM" id="MobiDB-lite"/>
    </source>
</evidence>
<evidence type="ECO:0000256" key="6">
    <source>
        <dbReference type="ARBA" id="ARBA00022723"/>
    </source>
</evidence>
<dbReference type="PANTHER" id="PTHR47222">
    <property type="entry name" value="ZINC FINGER PROTEIN 532-RELATED"/>
    <property type="match status" value="1"/>
</dbReference>
<feature type="domain" description="C2H2-type" evidence="17">
    <location>
        <begin position="160"/>
        <end position="178"/>
    </location>
</feature>
<dbReference type="Pfam" id="PF16622">
    <property type="entry name" value="zf-C2H2_11"/>
    <property type="match status" value="1"/>
</dbReference>
<keyword evidence="8 15" id="KW-0863">Zinc-finger</keyword>
<dbReference type="Proteomes" id="UP001148018">
    <property type="component" value="Unassembled WGS sequence"/>
</dbReference>
<name>A0A9Q0EED8_9TELE</name>
<accession>A0A9Q0EED8</accession>
<dbReference type="EMBL" id="JANIIK010000043">
    <property type="protein sequence ID" value="KAJ3605794.1"/>
    <property type="molecule type" value="Genomic_DNA"/>
</dbReference>
<dbReference type="InterPro" id="IPR041697">
    <property type="entry name" value="Znf-C2H2_11"/>
</dbReference>